<dbReference type="AlphaFoldDB" id="A0A4R8RCJ9"/>
<dbReference type="Proteomes" id="UP000295703">
    <property type="component" value="Unassembled WGS sequence"/>
</dbReference>
<reference evidence="2 3" key="1">
    <citation type="submission" date="2018-12" db="EMBL/GenBank/DDBJ databases">
        <title>Genome sequence and assembly of Colletotrichum trifolii.</title>
        <authorList>
            <person name="Gan P."/>
            <person name="Shirasu K."/>
        </authorList>
    </citation>
    <scope>NUCLEOTIDE SEQUENCE [LARGE SCALE GENOMIC DNA]</scope>
    <source>
        <strain evidence="2 3">543-2</strain>
    </source>
</reference>
<sequence length="169" mass="19291">MFGRQPRTSFPKRSGSGYSSWPESDSEDDMIRPCAAAASSDKPEAQVTMTEYASGSVEHNNQHPHQQQPRPSIAGRRASSDNADLTELWECMLELQQRYHCYNSTRMEIAADSGDGMEMMPTRACMDMLNDSVERESLPEEAWKQLSKYLVSDFESCPKSQKWKFWKHA</sequence>
<proteinExistence type="predicted"/>
<accession>A0A4R8RCJ9</accession>
<evidence type="ECO:0000313" key="3">
    <source>
        <dbReference type="Proteomes" id="UP000295703"/>
    </source>
</evidence>
<organism evidence="2 3">
    <name type="scientific">Colletotrichum trifolii</name>
    <dbReference type="NCBI Taxonomy" id="5466"/>
    <lineage>
        <taxon>Eukaryota</taxon>
        <taxon>Fungi</taxon>
        <taxon>Dikarya</taxon>
        <taxon>Ascomycota</taxon>
        <taxon>Pezizomycotina</taxon>
        <taxon>Sordariomycetes</taxon>
        <taxon>Hypocreomycetidae</taxon>
        <taxon>Glomerellales</taxon>
        <taxon>Glomerellaceae</taxon>
        <taxon>Colletotrichum</taxon>
        <taxon>Colletotrichum orbiculare species complex</taxon>
    </lineage>
</organism>
<comment type="caution">
    <text evidence="2">The sequence shown here is derived from an EMBL/GenBank/DDBJ whole genome shotgun (WGS) entry which is preliminary data.</text>
</comment>
<keyword evidence="3" id="KW-1185">Reference proteome</keyword>
<gene>
    <name evidence="2" type="ORF">CTRI78_v006387</name>
</gene>
<protein>
    <submittedName>
        <fullName evidence="2">Uncharacterized protein</fullName>
    </submittedName>
</protein>
<feature type="region of interest" description="Disordered" evidence="1">
    <location>
        <begin position="1"/>
        <end position="81"/>
    </location>
</feature>
<evidence type="ECO:0000313" key="2">
    <source>
        <dbReference type="EMBL" id="TDZ54363.1"/>
    </source>
</evidence>
<evidence type="ECO:0000256" key="1">
    <source>
        <dbReference type="SAM" id="MobiDB-lite"/>
    </source>
</evidence>
<dbReference type="EMBL" id="RYZW01000060">
    <property type="protein sequence ID" value="TDZ54363.1"/>
    <property type="molecule type" value="Genomic_DNA"/>
</dbReference>
<name>A0A4R8RCJ9_COLTR</name>